<gene>
    <name evidence="4" type="ORF">V6N11_056170</name>
</gene>
<reference evidence="4 5" key="1">
    <citation type="journal article" date="2024" name="G3 (Bethesda)">
        <title>Genome assembly of Hibiscus sabdariffa L. provides insights into metabolisms of medicinal natural products.</title>
        <authorList>
            <person name="Kim T."/>
        </authorList>
    </citation>
    <scope>NUCLEOTIDE SEQUENCE [LARGE SCALE GENOMIC DNA]</scope>
    <source>
        <strain evidence="4">TK-2024</strain>
        <tissue evidence="4">Old leaves</tissue>
    </source>
</reference>
<dbReference type="InterPro" id="IPR040256">
    <property type="entry name" value="At4g02000-like"/>
</dbReference>
<feature type="domain" description="DUF4283" evidence="2">
    <location>
        <begin position="35"/>
        <end position="110"/>
    </location>
</feature>
<organism evidence="4 5">
    <name type="scientific">Hibiscus sabdariffa</name>
    <name type="common">roselle</name>
    <dbReference type="NCBI Taxonomy" id="183260"/>
    <lineage>
        <taxon>Eukaryota</taxon>
        <taxon>Viridiplantae</taxon>
        <taxon>Streptophyta</taxon>
        <taxon>Embryophyta</taxon>
        <taxon>Tracheophyta</taxon>
        <taxon>Spermatophyta</taxon>
        <taxon>Magnoliopsida</taxon>
        <taxon>eudicotyledons</taxon>
        <taxon>Gunneridae</taxon>
        <taxon>Pentapetalae</taxon>
        <taxon>rosids</taxon>
        <taxon>malvids</taxon>
        <taxon>Malvales</taxon>
        <taxon>Malvaceae</taxon>
        <taxon>Malvoideae</taxon>
        <taxon>Hibiscus</taxon>
    </lineage>
</organism>
<evidence type="ECO:0000259" key="2">
    <source>
        <dbReference type="Pfam" id="PF14111"/>
    </source>
</evidence>
<evidence type="ECO:0000313" key="5">
    <source>
        <dbReference type="Proteomes" id="UP001396334"/>
    </source>
</evidence>
<name>A0ABR2T3U1_9ROSI</name>
<dbReference type="Pfam" id="PF14392">
    <property type="entry name" value="zf-CCHC_4"/>
    <property type="match status" value="1"/>
</dbReference>
<feature type="region of interest" description="Disordered" evidence="1">
    <location>
        <begin position="491"/>
        <end position="532"/>
    </location>
</feature>
<dbReference type="Pfam" id="PF14111">
    <property type="entry name" value="DUF4283"/>
    <property type="match status" value="1"/>
</dbReference>
<dbReference type="Proteomes" id="UP001396334">
    <property type="component" value="Unassembled WGS sequence"/>
</dbReference>
<dbReference type="InterPro" id="IPR025558">
    <property type="entry name" value="DUF4283"/>
</dbReference>
<evidence type="ECO:0008006" key="6">
    <source>
        <dbReference type="Google" id="ProtNLM"/>
    </source>
</evidence>
<dbReference type="EMBL" id="JBBPBN010000009">
    <property type="protein sequence ID" value="KAK9031884.1"/>
    <property type="molecule type" value="Genomic_DNA"/>
</dbReference>
<proteinExistence type="predicted"/>
<feature type="compositionally biased region" description="Basic and acidic residues" evidence="1">
    <location>
        <begin position="492"/>
        <end position="502"/>
    </location>
</feature>
<dbReference type="PANTHER" id="PTHR31286:SF180">
    <property type="entry name" value="OS10G0362600 PROTEIN"/>
    <property type="match status" value="1"/>
</dbReference>
<keyword evidence="5" id="KW-1185">Reference proteome</keyword>
<accession>A0ABR2T3U1</accession>
<evidence type="ECO:0000313" key="4">
    <source>
        <dbReference type="EMBL" id="KAK9031884.1"/>
    </source>
</evidence>
<evidence type="ECO:0000256" key="1">
    <source>
        <dbReference type="SAM" id="MobiDB-lite"/>
    </source>
</evidence>
<evidence type="ECO:0000259" key="3">
    <source>
        <dbReference type="Pfam" id="PF14392"/>
    </source>
</evidence>
<protein>
    <recommendedName>
        <fullName evidence="6">DUF4283 domain-containing protein</fullName>
    </recommendedName>
</protein>
<feature type="domain" description="Zinc knuckle CX2CX4HX4C" evidence="3">
    <location>
        <begin position="181"/>
        <end position="228"/>
    </location>
</feature>
<dbReference type="PANTHER" id="PTHR31286">
    <property type="entry name" value="GLYCINE-RICH CELL WALL STRUCTURAL PROTEIN 1.8-LIKE"/>
    <property type="match status" value="1"/>
</dbReference>
<sequence>MASKSFLNQFNDLDFTNEEQGAIFIPTIPWDSVTEDSHLTIIGKLISSNPVDDNAVVRAFQGIWKNDKIVHITSLKPRYYRIKFPIKDIRNDILARGPWTFKGDWLALAASNPDNSIDDYTFFTMNIWIRIYGIPSVLMEDDDTANHIGNSLGNMVGVVVKVDTRHIDLNMVDFLRIGIILDVTKPVRRCVAIGGSGPSPKLCPLQYERLPTLCHGCGLIGHALEHCTTFKPEVNSKLQYGDWLRYIPPKKQEPQSRSKGSIRYLAGAKNTTSKITEIGTSSSAPIPTESDSLLKKDVAAVNTPNRSIPRAANVPTDSIPDKHPLMAAATEPGVTTKALSVADIAPVGAKLANAAMMETLSHTKVDVNNKAQIDKVLESSTNDSLGSTMVPTLNNLEEPEGFIDFLNTTNETSCEVPYLLDNVGMDAAPNTLLPIPREGGLEYDLGKSFLATSNMFDIFDAWISNQSFPHTAKIDEESPLLIPRGTKRRLSMPHDSKFEKARPPPIISKTRAGMSNIKNSSAEVVSQPRRGK</sequence>
<comment type="caution">
    <text evidence="4">The sequence shown here is derived from an EMBL/GenBank/DDBJ whole genome shotgun (WGS) entry which is preliminary data.</text>
</comment>
<dbReference type="InterPro" id="IPR025836">
    <property type="entry name" value="Zn_knuckle_CX2CX4HX4C"/>
</dbReference>